<dbReference type="PRINTS" id="PR00502">
    <property type="entry name" value="NUDIXFAMILY"/>
</dbReference>
<dbReference type="OrthoDB" id="104705at2157"/>
<dbReference type="Proteomes" id="UP000321408">
    <property type="component" value="Chromosome"/>
</dbReference>
<dbReference type="SUPFAM" id="SSF55811">
    <property type="entry name" value="Nudix"/>
    <property type="match status" value="1"/>
</dbReference>
<dbReference type="GO" id="GO:0006753">
    <property type="term" value="P:nucleoside phosphate metabolic process"/>
    <property type="evidence" value="ECO:0007669"/>
    <property type="project" value="TreeGrafter"/>
</dbReference>
<gene>
    <name evidence="3" type="ORF">DSAG12_01897</name>
</gene>
<evidence type="ECO:0000259" key="2">
    <source>
        <dbReference type="PROSITE" id="PS51462"/>
    </source>
</evidence>
<dbReference type="KEGG" id="psyt:DSAG12_01897"/>
<dbReference type="PROSITE" id="PS51462">
    <property type="entry name" value="NUDIX"/>
    <property type="match status" value="1"/>
</dbReference>
<dbReference type="EMBL" id="CP042905">
    <property type="protein sequence ID" value="QEE16069.1"/>
    <property type="molecule type" value="Genomic_DNA"/>
</dbReference>
<reference evidence="3 4" key="1">
    <citation type="journal article" date="2020" name="Nature">
        <title>Isolation of an archaeon at the prokaryote-eukaryote interface.</title>
        <authorList>
            <person name="Imachi H."/>
            <person name="Nobu M.K."/>
            <person name="Nakahara N."/>
            <person name="Morono Y."/>
            <person name="Ogawara M."/>
            <person name="Takaki Y."/>
            <person name="Takano Y."/>
            <person name="Uematsu K."/>
            <person name="Ikuta T."/>
            <person name="Ito M."/>
            <person name="Matsui Y."/>
            <person name="Miyazaki M."/>
            <person name="Murata K."/>
            <person name="Saito Y."/>
            <person name="Sakai S."/>
            <person name="Song C."/>
            <person name="Tasumi E."/>
            <person name="Yamanaka Y."/>
            <person name="Yamaguchi T."/>
            <person name="Kamagata Y."/>
            <person name="Tamaki H."/>
            <person name="Takai K."/>
        </authorList>
    </citation>
    <scope>NUCLEOTIDE SEQUENCE [LARGE SCALE GENOMIC DNA]</scope>
    <source>
        <strain evidence="3 4">MK-D1</strain>
    </source>
</reference>
<dbReference type="InterPro" id="IPR015797">
    <property type="entry name" value="NUDIX_hydrolase-like_dom_sf"/>
</dbReference>
<dbReference type="GeneID" id="41329888"/>
<name>A0A5B9DA15_9ARCH</name>
<dbReference type="Gene3D" id="3.90.79.10">
    <property type="entry name" value="Nucleoside Triphosphate Pyrophosphohydrolase"/>
    <property type="match status" value="1"/>
</dbReference>
<dbReference type="PROSITE" id="PS00893">
    <property type="entry name" value="NUDIX_BOX"/>
    <property type="match status" value="1"/>
</dbReference>
<organism evidence="3 4">
    <name type="scientific">Promethearchaeum syntrophicum</name>
    <dbReference type="NCBI Taxonomy" id="2594042"/>
    <lineage>
        <taxon>Archaea</taxon>
        <taxon>Promethearchaeati</taxon>
        <taxon>Promethearchaeota</taxon>
        <taxon>Promethearchaeia</taxon>
        <taxon>Promethearchaeales</taxon>
        <taxon>Promethearchaeaceae</taxon>
        <taxon>Promethearchaeum</taxon>
    </lineage>
</organism>
<dbReference type="PANTHER" id="PTHR11839:SF1">
    <property type="entry name" value="ADP-SUGAR PYROPHOSPHATASE"/>
    <property type="match status" value="1"/>
</dbReference>
<keyword evidence="4" id="KW-1185">Reference proteome</keyword>
<reference evidence="3 4" key="2">
    <citation type="journal article" date="2024" name="Int. J. Syst. Evol. Microbiol.">
        <title>Promethearchaeum syntrophicum gen. nov., sp. nov., an anaerobic, obligately syntrophic archaeon, the first isolate of the lineage 'Asgard' archaea, and proposal of the new archaeal phylum Promethearchaeota phyl. nov. and kingdom Promethearchaeati regn. nov.</title>
        <authorList>
            <person name="Imachi H."/>
            <person name="Nobu M.K."/>
            <person name="Kato S."/>
            <person name="Takaki Y."/>
            <person name="Miyazaki M."/>
            <person name="Miyata M."/>
            <person name="Ogawara M."/>
            <person name="Saito Y."/>
            <person name="Sakai S."/>
            <person name="Tahara Y.O."/>
            <person name="Takano Y."/>
            <person name="Tasumi E."/>
            <person name="Uematsu K."/>
            <person name="Yoshimura T."/>
            <person name="Itoh T."/>
            <person name="Ohkuma M."/>
            <person name="Takai K."/>
        </authorList>
    </citation>
    <scope>NUCLEOTIDE SEQUENCE [LARGE SCALE GENOMIC DNA]</scope>
    <source>
        <strain evidence="3 4">MK-D1</strain>
    </source>
</reference>
<dbReference type="PANTHER" id="PTHR11839">
    <property type="entry name" value="UDP/ADP-SUGAR PYROPHOSPHATASE"/>
    <property type="match status" value="1"/>
</dbReference>
<sequence>MKKIIIKQIKDLYTTNWITLKQATVVNKNGKQFKWDFIARKNEQKIITIICHSSISNRILVIKEFRVPINKYVIEFPAGLIEEGETIEQAAIRELKEETGYIGKIFRVSPFLTKSAYLTSELSAFVEMEANENEIGPTQLEKEEDIHPIWLKPEEFENQFLYHHNDEYIIDSLVWMALTAFKVNNSYS</sequence>
<feature type="domain" description="Nudix hydrolase" evidence="2">
    <location>
        <begin position="41"/>
        <end position="178"/>
    </location>
</feature>
<keyword evidence="1" id="KW-0378">Hydrolase</keyword>
<protein>
    <submittedName>
        <fullName evidence="3">NUDIX domain-containing protein</fullName>
    </submittedName>
</protein>
<dbReference type="CDD" id="cd18888">
    <property type="entry name" value="NUDIX_ADPRase_Nudt5"/>
    <property type="match status" value="1"/>
</dbReference>
<dbReference type="InterPro" id="IPR020084">
    <property type="entry name" value="NUDIX_hydrolase_CS"/>
</dbReference>
<dbReference type="AlphaFoldDB" id="A0A5B9DA15"/>
<evidence type="ECO:0000256" key="1">
    <source>
        <dbReference type="ARBA" id="ARBA00022801"/>
    </source>
</evidence>
<proteinExistence type="predicted"/>
<dbReference type="Pfam" id="PF00293">
    <property type="entry name" value="NUDIX"/>
    <property type="match status" value="1"/>
</dbReference>
<dbReference type="GO" id="GO:0047631">
    <property type="term" value="F:ADP-ribose diphosphatase activity"/>
    <property type="evidence" value="ECO:0007669"/>
    <property type="project" value="UniProtKB-EC"/>
</dbReference>
<accession>A0A5B9DA15</accession>
<evidence type="ECO:0000313" key="3">
    <source>
        <dbReference type="EMBL" id="QEE16069.1"/>
    </source>
</evidence>
<dbReference type="InterPro" id="IPR020476">
    <property type="entry name" value="Nudix_hydrolase"/>
</dbReference>
<dbReference type="RefSeq" id="WP_147662955.1">
    <property type="nucleotide sequence ID" value="NZ_CP042905.2"/>
</dbReference>
<dbReference type="InterPro" id="IPR000086">
    <property type="entry name" value="NUDIX_hydrolase_dom"/>
</dbReference>
<evidence type="ECO:0000313" key="4">
    <source>
        <dbReference type="Proteomes" id="UP000321408"/>
    </source>
</evidence>
<dbReference type="GO" id="GO:0019693">
    <property type="term" value="P:ribose phosphate metabolic process"/>
    <property type="evidence" value="ECO:0007669"/>
    <property type="project" value="TreeGrafter"/>
</dbReference>